<evidence type="ECO:0000313" key="6">
    <source>
        <dbReference type="Proteomes" id="UP000298061"/>
    </source>
</evidence>
<dbReference type="EMBL" id="SFCI01000882">
    <property type="protein sequence ID" value="TFY77546.1"/>
    <property type="molecule type" value="Genomic_DNA"/>
</dbReference>
<dbReference type="PANTHER" id="PTHR35897">
    <property type="entry name" value="METHYLTRANSFERASE AUSD"/>
    <property type="match status" value="1"/>
</dbReference>
<dbReference type="SUPFAM" id="SSF53335">
    <property type="entry name" value="S-adenosyl-L-methionine-dependent methyltransferases"/>
    <property type="match status" value="1"/>
</dbReference>
<reference evidence="5 6" key="1">
    <citation type="submission" date="2019-02" db="EMBL/GenBank/DDBJ databases">
        <title>Genome sequencing of the rare red list fungi Hericium alpestre (H. flagellum).</title>
        <authorList>
            <person name="Buettner E."/>
            <person name="Kellner H."/>
        </authorList>
    </citation>
    <scope>NUCLEOTIDE SEQUENCE [LARGE SCALE GENOMIC DNA]</scope>
    <source>
        <strain evidence="5 6">DSM 108284</strain>
    </source>
</reference>
<evidence type="ECO:0000313" key="5">
    <source>
        <dbReference type="EMBL" id="TFY77546.1"/>
    </source>
</evidence>
<evidence type="ECO:0000256" key="1">
    <source>
        <dbReference type="ARBA" id="ARBA00005179"/>
    </source>
</evidence>
<evidence type="ECO:0000256" key="4">
    <source>
        <dbReference type="ARBA" id="ARBA00038314"/>
    </source>
</evidence>
<dbReference type="STRING" id="135208.A0A4Y9ZRR5"/>
<evidence type="ECO:0008006" key="7">
    <source>
        <dbReference type="Google" id="ProtNLM"/>
    </source>
</evidence>
<keyword evidence="6" id="KW-1185">Reference proteome</keyword>
<keyword evidence="3" id="KW-0949">S-adenosyl-L-methionine</keyword>
<evidence type="ECO:0000256" key="3">
    <source>
        <dbReference type="ARBA" id="ARBA00022691"/>
    </source>
</evidence>
<dbReference type="InterPro" id="IPR051654">
    <property type="entry name" value="Meroterpenoid_MTases"/>
</dbReference>
<dbReference type="AlphaFoldDB" id="A0A4Y9ZRR5"/>
<sequence length="143" mass="16005">MSDTQHQNLDDIRKQLPPLDASLYSLNEEEVAFYKQQTGIEDDEELKRHIIAVQTEAYAGFPFPCITSFHFAKLKISRLPAYPQLLKLGKEKPGAILLDLGCCFGNDAFKAIADGYPAENVVASDLYQGQFTYRRVSIQCADG</sequence>
<proteinExistence type="inferred from homology"/>
<comment type="similarity">
    <text evidence="4">Belongs to the class I-like SAM-binding methyltransferase superfamily.</text>
</comment>
<comment type="pathway">
    <text evidence="1">Secondary metabolite biosynthesis.</text>
</comment>
<dbReference type="PANTHER" id="PTHR35897:SF1">
    <property type="entry name" value="METHYLTRANSFERASE AUSD"/>
    <property type="match status" value="1"/>
</dbReference>
<protein>
    <recommendedName>
        <fullName evidence="7">Methyltransferase domain-containing protein</fullName>
    </recommendedName>
</protein>
<dbReference type="InterPro" id="IPR029063">
    <property type="entry name" value="SAM-dependent_MTases_sf"/>
</dbReference>
<dbReference type="OrthoDB" id="2094832at2759"/>
<organism evidence="5 6">
    <name type="scientific">Hericium alpestre</name>
    <dbReference type="NCBI Taxonomy" id="135208"/>
    <lineage>
        <taxon>Eukaryota</taxon>
        <taxon>Fungi</taxon>
        <taxon>Dikarya</taxon>
        <taxon>Basidiomycota</taxon>
        <taxon>Agaricomycotina</taxon>
        <taxon>Agaricomycetes</taxon>
        <taxon>Russulales</taxon>
        <taxon>Hericiaceae</taxon>
        <taxon>Hericium</taxon>
    </lineage>
</organism>
<accession>A0A4Y9ZRR5</accession>
<evidence type="ECO:0000256" key="2">
    <source>
        <dbReference type="ARBA" id="ARBA00022679"/>
    </source>
</evidence>
<dbReference type="GO" id="GO:0016740">
    <property type="term" value="F:transferase activity"/>
    <property type="evidence" value="ECO:0007669"/>
    <property type="project" value="UniProtKB-KW"/>
</dbReference>
<comment type="caution">
    <text evidence="5">The sequence shown here is derived from an EMBL/GenBank/DDBJ whole genome shotgun (WGS) entry which is preliminary data.</text>
</comment>
<keyword evidence="2" id="KW-0808">Transferase</keyword>
<gene>
    <name evidence="5" type="ORF">EWM64_g6466</name>
</gene>
<name>A0A4Y9ZRR5_9AGAM</name>
<dbReference type="Proteomes" id="UP000298061">
    <property type="component" value="Unassembled WGS sequence"/>
</dbReference>